<dbReference type="InterPro" id="IPR013083">
    <property type="entry name" value="Znf_RING/FYVE/PHD"/>
</dbReference>
<feature type="compositionally biased region" description="Polar residues" evidence="7">
    <location>
        <begin position="221"/>
        <end position="240"/>
    </location>
</feature>
<dbReference type="GO" id="GO:0003700">
    <property type="term" value="F:DNA-binding transcription factor activity"/>
    <property type="evidence" value="ECO:0007669"/>
    <property type="project" value="InterPro"/>
</dbReference>
<evidence type="ECO:0008006" key="12">
    <source>
        <dbReference type="Google" id="ProtNLM"/>
    </source>
</evidence>
<feature type="compositionally biased region" description="Basic and acidic residues" evidence="7">
    <location>
        <begin position="97"/>
        <end position="119"/>
    </location>
</feature>
<feature type="compositionally biased region" description="Basic and acidic residues" evidence="7">
    <location>
        <begin position="182"/>
        <end position="192"/>
    </location>
</feature>
<dbReference type="SUPFAM" id="SSF46785">
    <property type="entry name" value="Winged helix' DNA-binding domain"/>
    <property type="match status" value="1"/>
</dbReference>
<dbReference type="InterPro" id="IPR011011">
    <property type="entry name" value="Znf_FYVE_PHD"/>
</dbReference>
<dbReference type="PROSITE" id="PS01359">
    <property type="entry name" value="ZF_PHD_1"/>
    <property type="match status" value="1"/>
</dbReference>
<feature type="region of interest" description="Disordered" evidence="7">
    <location>
        <begin position="1172"/>
        <end position="1215"/>
    </location>
</feature>
<feature type="region of interest" description="Disordered" evidence="7">
    <location>
        <begin position="621"/>
        <end position="671"/>
    </location>
</feature>
<feature type="region of interest" description="Disordered" evidence="7">
    <location>
        <begin position="482"/>
        <end position="513"/>
    </location>
</feature>
<feature type="domain" description="Fork-head" evidence="9">
    <location>
        <begin position="1052"/>
        <end position="1141"/>
    </location>
</feature>
<dbReference type="GO" id="GO:0043565">
    <property type="term" value="F:sequence-specific DNA binding"/>
    <property type="evidence" value="ECO:0007669"/>
    <property type="project" value="InterPro"/>
</dbReference>
<comment type="caution">
    <text evidence="10">The sequence shown here is derived from an EMBL/GenBank/DDBJ whole genome shotgun (WGS) entry which is preliminary data.</text>
</comment>
<evidence type="ECO:0000256" key="4">
    <source>
        <dbReference type="ARBA" id="ARBA00023125"/>
    </source>
</evidence>
<feature type="compositionally biased region" description="Polar residues" evidence="7">
    <location>
        <begin position="714"/>
        <end position="724"/>
    </location>
</feature>
<feature type="region of interest" description="Disordered" evidence="7">
    <location>
        <begin position="714"/>
        <end position="761"/>
    </location>
</feature>
<feature type="region of interest" description="Disordered" evidence="7">
    <location>
        <begin position="17"/>
        <end position="270"/>
    </location>
</feature>
<evidence type="ECO:0000256" key="1">
    <source>
        <dbReference type="ARBA" id="ARBA00022723"/>
    </source>
</evidence>
<dbReference type="VEuPathDB" id="FungiDB:BTJ68_04668"/>
<protein>
    <recommendedName>
        <fullName evidence="12">PHD-type domain-containing protein</fullName>
    </recommendedName>
</protein>
<dbReference type="EMBL" id="QWIO01001982">
    <property type="protein sequence ID" value="RMY64009.1"/>
    <property type="molecule type" value="Genomic_DNA"/>
</dbReference>
<feature type="region of interest" description="Disordered" evidence="7">
    <location>
        <begin position="403"/>
        <end position="426"/>
    </location>
</feature>
<dbReference type="InterPro" id="IPR019787">
    <property type="entry name" value="Znf_PHD-finger"/>
</dbReference>
<feature type="region of interest" description="Disordered" evidence="7">
    <location>
        <begin position="588"/>
        <end position="608"/>
    </location>
</feature>
<feature type="compositionally biased region" description="Polar residues" evidence="7">
    <location>
        <begin position="484"/>
        <end position="512"/>
    </location>
</feature>
<feature type="compositionally biased region" description="Polar residues" evidence="7">
    <location>
        <begin position="247"/>
        <end position="270"/>
    </location>
</feature>
<reference evidence="10 11" key="1">
    <citation type="journal article" date="2018" name="BMC Genomics">
        <title>Genomic evidence for intraspecific hybridization in a clonal and extremely halotolerant yeast.</title>
        <authorList>
            <person name="Gostincar C."/>
            <person name="Stajich J.E."/>
            <person name="Zupancic J."/>
            <person name="Zalar P."/>
            <person name="Gunde-Cimerman N."/>
        </authorList>
    </citation>
    <scope>NUCLEOTIDE SEQUENCE [LARGE SCALE GENOMIC DNA]</scope>
    <source>
        <strain evidence="10 11">EXF-10513</strain>
    </source>
</reference>
<evidence type="ECO:0000313" key="11">
    <source>
        <dbReference type="Proteomes" id="UP000269539"/>
    </source>
</evidence>
<feature type="compositionally biased region" description="Basic and acidic residues" evidence="7">
    <location>
        <begin position="1254"/>
        <end position="1264"/>
    </location>
</feature>
<feature type="region of interest" description="Disordered" evidence="7">
    <location>
        <begin position="792"/>
        <end position="822"/>
    </location>
</feature>
<feature type="compositionally biased region" description="Polar residues" evidence="7">
    <location>
        <begin position="404"/>
        <end position="417"/>
    </location>
</feature>
<evidence type="ECO:0000256" key="7">
    <source>
        <dbReference type="SAM" id="MobiDB-lite"/>
    </source>
</evidence>
<dbReference type="PROSITE" id="PS50039">
    <property type="entry name" value="FORK_HEAD_3"/>
    <property type="match status" value="1"/>
</dbReference>
<name>A0A3M7DI18_HORWE</name>
<feature type="region of interest" description="Disordered" evidence="7">
    <location>
        <begin position="1244"/>
        <end position="1264"/>
    </location>
</feature>
<keyword evidence="5" id="KW-0539">Nucleus</keyword>
<dbReference type="Proteomes" id="UP000269539">
    <property type="component" value="Unassembled WGS sequence"/>
</dbReference>
<dbReference type="PROSITE" id="PS50016">
    <property type="entry name" value="ZF_PHD_2"/>
    <property type="match status" value="1"/>
</dbReference>
<feature type="compositionally biased region" description="Polar residues" evidence="7">
    <location>
        <begin position="746"/>
        <end position="757"/>
    </location>
</feature>
<evidence type="ECO:0000259" key="9">
    <source>
        <dbReference type="PROSITE" id="PS50039"/>
    </source>
</evidence>
<dbReference type="InterPro" id="IPR001965">
    <property type="entry name" value="Znf_PHD"/>
</dbReference>
<keyword evidence="2 6" id="KW-0863">Zinc-finger</keyword>
<gene>
    <name evidence="10" type="ORF">D0864_12474</name>
</gene>
<dbReference type="Gene3D" id="3.30.40.10">
    <property type="entry name" value="Zinc/RING finger domain, C3HC4 (zinc finger)"/>
    <property type="match status" value="1"/>
</dbReference>
<feature type="compositionally biased region" description="Basic residues" evidence="7">
    <location>
        <begin position="729"/>
        <end position="738"/>
    </location>
</feature>
<evidence type="ECO:0000259" key="8">
    <source>
        <dbReference type="PROSITE" id="PS50016"/>
    </source>
</evidence>
<dbReference type="InterPro" id="IPR001766">
    <property type="entry name" value="Fork_head_dom"/>
</dbReference>
<keyword evidence="4 5" id="KW-0238">DNA-binding</keyword>
<feature type="DNA-binding region" description="Fork-head" evidence="5">
    <location>
        <begin position="1052"/>
        <end position="1141"/>
    </location>
</feature>
<evidence type="ECO:0000256" key="3">
    <source>
        <dbReference type="ARBA" id="ARBA00022833"/>
    </source>
</evidence>
<sequence>MPSSIYMSQSAFNDEIKKKLYSAQRESDTRIPSEPMVPSHRKESQSSKKRKRDPGLENAMSLSGSRTPPHRLSNTFHRDQESPIQTRLRSRSPPAADVRRDEYRRLRDHWSPTRREDSARSSYFEGAHAHWSKDRTTSRLGRFSWSPASKNSRRWTPSPPARAFNSALRQPQSPDRPFTSPPRREEESDRSAHWSTVVPQTERYLKKPSRRSPSPPKKDYSNLTWRRSRDSLASNLNNNHKGGPRKTSGQRQNVVSQHSFKNPTSSSESRNLIEFNGLKAVPTGPKTALHHSRPEAATPLADTNRPLPPTRPVLQDVDASVRAAPHAFLSSKWLPPQLATIQHLRGYFAKRSPESIFVDDFGYYLLFNDDEEGHSNMDRLVAETPHRDKLFGMYPLTLEAYHNGQRQPDSRPTTPFDSHTHSTQELREEAADLVANDLHQEDNVVRLSGQKERDVPRIKDVGEEISTTPKRMEPKSEALRLLSPSRTMNRQDIDDTSSVSARTGTPSELSASRRSRCHACNADSSMHSGDLMICSSCPRRWHRACHEDPPFAPVSNSNVNWQCRRCIKKQVPLPESSDKLRFSATSFEPVPNHSRAKHPGSQDSSFQAENGTNVVREGTQTSALSTNLYDPHRSDQNVSERMSESFGGGPKSPKESNIINPPDRHTHLDDPSTVTLSHEIAYAPNESGKGQHSEHYLNFEDDEASDLVERSFTQTTPTTVSAPQDTKAHSKMQFKRVKLSREPSKAGQSQGVTSAFNKDQPILAPEVPAQEQRLQEVRNDKAKSAMHDYEIQNAPEVPESPAELRNPSSNESAAADHFSEDAHLRQSIATTDVASKPKAKRTKQSFVICSVCQENKAYTSNPLAKACCSMCKQQQQQEQVTAKVGEQCTSSYKDTRVESQSSKATAVGSMRLSGQDRKEGTGLVRPMEAAGSRERSNDDQVNANGVDGESCQSLAANEWGASTSLPAQMDLSNSTGLAIPVNFQENQVEQTKTAHDLEAGTSDDVGVRTSMQETGCEEPPLDGCFTLKNSRPTKRKRRNFTDGNFPGNSHARAKGSYIRLIGMALCDAPDHRLQLRGIAAWIAENIPSYDLGVGNWEHGLEVTLRAHVGDRGKMMFKTVDFKPGADDDRHGNKEWYKMHEALASTHERWDSGLKQAVSPLFASFGEATEVVDAAQREKASDEEHSVRRENTPNDHQYEEADPIKAPKHGSGKAQAAKCLNGQIGSRPGMPSMTDLADPTKHVEVDENAASENTRVAEDSEDEPLHAVRRRYPVPEAQMKAPEPKLERAQGIPSSKERLSTPVNVPTEAGCAAETLQKTSTWGTPTSSAAGDDQSPLELVTQDEDDETHTALSLFDEWPEYHPARQLDRRAKMAEIKGRPSRKAMFGKPALYSRLGSGEALQSGHSMNEIRDPSTEKPSEKQAPSARKVAHSIDPFPAERNVVYYDTLEEFFGLPRNPVPVMHNGQLAYRDGTKDHSSRVRKAQAYFPTGFGG</sequence>
<evidence type="ECO:0000256" key="2">
    <source>
        <dbReference type="ARBA" id="ARBA00022771"/>
    </source>
</evidence>
<keyword evidence="1" id="KW-0479">Metal-binding</keyword>
<feature type="region of interest" description="Disordered" evidence="7">
    <location>
        <begin position="899"/>
        <end position="941"/>
    </location>
</feature>
<evidence type="ECO:0000256" key="5">
    <source>
        <dbReference type="PROSITE-ProRule" id="PRU00089"/>
    </source>
</evidence>
<feature type="compositionally biased region" description="Basic and acidic residues" evidence="7">
    <location>
        <begin position="1174"/>
        <end position="1204"/>
    </location>
</feature>
<dbReference type="InterPro" id="IPR036388">
    <property type="entry name" value="WH-like_DNA-bd_sf"/>
</dbReference>
<dbReference type="GO" id="GO:0005634">
    <property type="term" value="C:nucleus"/>
    <property type="evidence" value="ECO:0007669"/>
    <property type="project" value="UniProtKB-SubCell"/>
</dbReference>
<dbReference type="InterPro" id="IPR036390">
    <property type="entry name" value="WH_DNA-bd_sf"/>
</dbReference>
<feature type="compositionally biased region" description="Basic and acidic residues" evidence="7">
    <location>
        <begin position="127"/>
        <end position="137"/>
    </location>
</feature>
<comment type="subcellular location">
    <subcellularLocation>
        <location evidence="5">Nucleus</location>
    </subcellularLocation>
</comment>
<accession>A0A3M7DI18</accession>
<evidence type="ECO:0000313" key="10">
    <source>
        <dbReference type="EMBL" id="RMY64009.1"/>
    </source>
</evidence>
<organism evidence="10 11">
    <name type="scientific">Hortaea werneckii</name>
    <name type="common">Black yeast</name>
    <name type="synonym">Cladosporium werneckii</name>
    <dbReference type="NCBI Taxonomy" id="91943"/>
    <lineage>
        <taxon>Eukaryota</taxon>
        <taxon>Fungi</taxon>
        <taxon>Dikarya</taxon>
        <taxon>Ascomycota</taxon>
        <taxon>Pezizomycotina</taxon>
        <taxon>Dothideomycetes</taxon>
        <taxon>Dothideomycetidae</taxon>
        <taxon>Mycosphaerellales</taxon>
        <taxon>Teratosphaeriaceae</taxon>
        <taxon>Hortaea</taxon>
    </lineage>
</organism>
<evidence type="ECO:0000256" key="6">
    <source>
        <dbReference type="PROSITE-ProRule" id="PRU00146"/>
    </source>
</evidence>
<dbReference type="SMART" id="SM00339">
    <property type="entry name" value="FH"/>
    <property type="match status" value="1"/>
</dbReference>
<dbReference type="SMART" id="SM00249">
    <property type="entry name" value="PHD"/>
    <property type="match status" value="1"/>
</dbReference>
<dbReference type="GO" id="GO:0008270">
    <property type="term" value="F:zinc ion binding"/>
    <property type="evidence" value="ECO:0007669"/>
    <property type="project" value="UniProtKB-KW"/>
</dbReference>
<dbReference type="SUPFAM" id="SSF57903">
    <property type="entry name" value="FYVE/PHD zinc finger"/>
    <property type="match status" value="1"/>
</dbReference>
<feature type="compositionally biased region" description="Basic and acidic residues" evidence="7">
    <location>
        <begin position="1407"/>
        <end position="1419"/>
    </location>
</feature>
<keyword evidence="3" id="KW-0862">Zinc</keyword>
<dbReference type="Gene3D" id="1.10.10.10">
    <property type="entry name" value="Winged helix-like DNA-binding domain superfamily/Winged helix DNA-binding domain"/>
    <property type="match status" value="1"/>
</dbReference>
<feature type="domain" description="PHD-type" evidence="8">
    <location>
        <begin position="514"/>
        <end position="569"/>
    </location>
</feature>
<feature type="region of interest" description="Disordered" evidence="7">
    <location>
        <begin position="1279"/>
        <end position="1301"/>
    </location>
</feature>
<dbReference type="InterPro" id="IPR019786">
    <property type="entry name" value="Zinc_finger_PHD-type_CS"/>
</dbReference>
<proteinExistence type="predicted"/>
<feature type="region of interest" description="Disordered" evidence="7">
    <location>
        <begin position="1397"/>
        <end position="1431"/>
    </location>
</feature>
<feature type="region of interest" description="Disordered" evidence="7">
    <location>
        <begin position="283"/>
        <end position="313"/>
    </location>
</feature>